<name>A0A1D2N0M8_ORCCI</name>
<dbReference type="Proteomes" id="UP000094527">
    <property type="component" value="Unassembled WGS sequence"/>
</dbReference>
<accession>A0A1D2N0M8</accession>
<protein>
    <submittedName>
        <fullName evidence="2">Uncharacterized protein</fullName>
    </submittedName>
</protein>
<dbReference type="SUPFAM" id="SSF49599">
    <property type="entry name" value="TRAF domain-like"/>
    <property type="match status" value="1"/>
</dbReference>
<dbReference type="EMBL" id="LJIJ01000352">
    <property type="protein sequence ID" value="ODM98465.1"/>
    <property type="molecule type" value="Genomic_DNA"/>
</dbReference>
<dbReference type="CDD" id="cd00121">
    <property type="entry name" value="MATH"/>
    <property type="match status" value="1"/>
</dbReference>
<feature type="compositionally biased region" description="Polar residues" evidence="1">
    <location>
        <begin position="16"/>
        <end position="26"/>
    </location>
</feature>
<comment type="caution">
    <text evidence="2">The sequence shown here is derived from an EMBL/GenBank/DDBJ whole genome shotgun (WGS) entry which is preliminary data.</text>
</comment>
<dbReference type="Gene3D" id="2.60.210.10">
    <property type="entry name" value="Apoptosis, Tumor Necrosis Factor Receptor Associated Protein 2, Chain A"/>
    <property type="match status" value="1"/>
</dbReference>
<organism evidence="2 3">
    <name type="scientific">Orchesella cincta</name>
    <name type="common">Springtail</name>
    <name type="synonym">Podura cincta</name>
    <dbReference type="NCBI Taxonomy" id="48709"/>
    <lineage>
        <taxon>Eukaryota</taxon>
        <taxon>Metazoa</taxon>
        <taxon>Ecdysozoa</taxon>
        <taxon>Arthropoda</taxon>
        <taxon>Hexapoda</taxon>
        <taxon>Collembola</taxon>
        <taxon>Entomobryomorpha</taxon>
        <taxon>Entomobryoidea</taxon>
        <taxon>Orchesellidae</taxon>
        <taxon>Orchesellinae</taxon>
        <taxon>Orchesella</taxon>
    </lineage>
</organism>
<evidence type="ECO:0000313" key="2">
    <source>
        <dbReference type="EMBL" id="ODM98465.1"/>
    </source>
</evidence>
<sequence>MEKQYKKQLKGGAQNEPITHQATNENDLTTLNGGVPVLINYVSVIYSCQFYVEPEVLNYYYSPPATSFKFEKPILEASSMFDGPCGTKWHVTTTFIRWVGVQRWVSLYLTRVKDESSCEPLHLQCEFRIVDKDGNVLRSMRNKLSPAMKGGETRGFTKFMPFTDMKRVITEDNWLKVEAHITFIHNAAPESPNIPQPEDIKNESPITEIVVEETTKQEQAEKTGLTIEEYLQNKPPFIPTAINYVEEDDQVHVWYNDKPLAITSRKLLLEKSNLYRESVDNWRSRIDFCVIPGENPSEHDILQGLQFLHQNNCEYFQSGSYDDVYLHLLPFAEQMRIDELIQACLIELFLKVELDFEDAAMHIGVIQEYKNWIGVDAIDRFRLFFQKNFESIQETESFCALSEADDSFKEMAEQVAFDPLFSFEQEDDSENGEIESVEIQELSYNED</sequence>
<dbReference type="AlphaFoldDB" id="A0A1D2N0M8"/>
<proteinExistence type="predicted"/>
<feature type="region of interest" description="Disordered" evidence="1">
    <location>
        <begin position="1"/>
        <end position="26"/>
    </location>
</feature>
<evidence type="ECO:0000313" key="3">
    <source>
        <dbReference type="Proteomes" id="UP000094527"/>
    </source>
</evidence>
<reference evidence="2 3" key="1">
    <citation type="journal article" date="2016" name="Genome Biol. Evol.">
        <title>Gene Family Evolution Reflects Adaptation to Soil Environmental Stressors in the Genome of the Collembolan Orchesella cincta.</title>
        <authorList>
            <person name="Faddeeva-Vakhrusheva A."/>
            <person name="Derks M.F."/>
            <person name="Anvar S.Y."/>
            <person name="Agamennone V."/>
            <person name="Suring W."/>
            <person name="Smit S."/>
            <person name="van Straalen N.M."/>
            <person name="Roelofs D."/>
        </authorList>
    </citation>
    <scope>NUCLEOTIDE SEQUENCE [LARGE SCALE GENOMIC DNA]</scope>
    <source>
        <tissue evidence="2">Mixed pool</tissue>
    </source>
</reference>
<keyword evidence="3" id="KW-1185">Reference proteome</keyword>
<dbReference type="InterPro" id="IPR008974">
    <property type="entry name" value="TRAF-like"/>
</dbReference>
<evidence type="ECO:0000256" key="1">
    <source>
        <dbReference type="SAM" id="MobiDB-lite"/>
    </source>
</evidence>
<dbReference type="InterPro" id="IPR002083">
    <property type="entry name" value="MATH/TRAF_dom"/>
</dbReference>
<gene>
    <name evidence="2" type="ORF">Ocin01_08214</name>
</gene>
<feature type="region of interest" description="Disordered" evidence="1">
    <location>
        <begin position="426"/>
        <end position="447"/>
    </location>
</feature>